<comment type="caution">
    <text evidence="2">The sequence shown here is derived from an EMBL/GenBank/DDBJ whole genome shotgun (WGS) entry which is preliminary data.</text>
</comment>
<dbReference type="GO" id="GO:0006351">
    <property type="term" value="P:DNA-templated transcription"/>
    <property type="evidence" value="ECO:0007669"/>
    <property type="project" value="InterPro"/>
</dbReference>
<dbReference type="EMBL" id="MRZV01001151">
    <property type="protein sequence ID" value="PIK40208.1"/>
    <property type="molecule type" value="Genomic_DNA"/>
</dbReference>
<organism evidence="2 3">
    <name type="scientific">Stichopus japonicus</name>
    <name type="common">Sea cucumber</name>
    <dbReference type="NCBI Taxonomy" id="307972"/>
    <lineage>
        <taxon>Eukaryota</taxon>
        <taxon>Metazoa</taxon>
        <taxon>Echinodermata</taxon>
        <taxon>Eleutherozoa</taxon>
        <taxon>Echinozoa</taxon>
        <taxon>Holothuroidea</taxon>
        <taxon>Aspidochirotacea</taxon>
        <taxon>Aspidochirotida</taxon>
        <taxon>Stichopodidae</taxon>
        <taxon>Apostichopus</taxon>
    </lineage>
</organism>
<protein>
    <recommendedName>
        <fullName evidence="4">Protein SCAI</fullName>
    </recommendedName>
</protein>
<feature type="region of interest" description="Disordered" evidence="1">
    <location>
        <begin position="216"/>
        <end position="238"/>
    </location>
</feature>
<feature type="compositionally biased region" description="Basic and acidic residues" evidence="1">
    <location>
        <begin position="216"/>
        <end position="234"/>
    </location>
</feature>
<evidence type="ECO:0000256" key="1">
    <source>
        <dbReference type="SAM" id="MobiDB-lite"/>
    </source>
</evidence>
<dbReference type="PANTHER" id="PTHR21243">
    <property type="entry name" value="PROTEIN SCAI"/>
    <property type="match status" value="1"/>
</dbReference>
<dbReference type="GO" id="GO:0003714">
    <property type="term" value="F:transcription corepressor activity"/>
    <property type="evidence" value="ECO:0007669"/>
    <property type="project" value="InterPro"/>
</dbReference>
<sequence>MPAAADLPQYGNIQWQSYFARSFDVYTKLWKYQQDNREVLENVYGLKRWQIGEIASKIGQLYYHYYDQRERLLFKAQQRNRSELVVKKLRYYARNIVVCLLLRLMDNVKELTKELKRFVEEYKATPDVDDGPEWSLVLGEVEAFVEADQLVTVLDEKSRHITVTNRFKDGMLLSADSTLMGHLKLQDALIVGNCHEQVKFSELTLDMYHMLQTLEREPTLSRDTSKEANSEPRRRSNPHKYLLYKPTFSQFTTYLSTAMKELPEDGALLLYLSADAARPPPQSKGEDVAYDMGGVSTNIKQDGRDNTKRKSVLLKDANCIHPGDLYPFTRRPLFLVVESPTSDSFRNFPNLFGQPLVSLMSPSNLPNFLQDDSLDKGNLFTVFLHSPLAGFCCVSSIPDVQVELWTNCQAMVNKILAEMDSQIVKSKTVDVAFKQFFSDDFLRLLILRFCFCHITLKYHRGFKDSTYYPQSFPDLQGHDVLELQLVHKLLLDLAAMLDVRPIYLEREIWRIYLN</sequence>
<reference evidence="2 3" key="1">
    <citation type="journal article" date="2017" name="PLoS Biol.">
        <title>The sea cucumber genome provides insights into morphological evolution and visceral regeneration.</title>
        <authorList>
            <person name="Zhang X."/>
            <person name="Sun L."/>
            <person name="Yuan J."/>
            <person name="Sun Y."/>
            <person name="Gao Y."/>
            <person name="Zhang L."/>
            <person name="Li S."/>
            <person name="Dai H."/>
            <person name="Hamel J.F."/>
            <person name="Liu C."/>
            <person name="Yu Y."/>
            <person name="Liu S."/>
            <person name="Lin W."/>
            <person name="Guo K."/>
            <person name="Jin S."/>
            <person name="Xu P."/>
            <person name="Storey K.B."/>
            <person name="Huan P."/>
            <person name="Zhang T."/>
            <person name="Zhou Y."/>
            <person name="Zhang J."/>
            <person name="Lin C."/>
            <person name="Li X."/>
            <person name="Xing L."/>
            <person name="Huo D."/>
            <person name="Sun M."/>
            <person name="Wang L."/>
            <person name="Mercier A."/>
            <person name="Li F."/>
            <person name="Yang H."/>
            <person name="Xiang J."/>
        </authorList>
    </citation>
    <scope>NUCLEOTIDE SEQUENCE [LARGE SCALE GENOMIC DNA]</scope>
    <source>
        <strain evidence="2">Shaxun</strain>
        <tissue evidence="2">Muscle</tissue>
    </source>
</reference>
<evidence type="ECO:0000313" key="3">
    <source>
        <dbReference type="Proteomes" id="UP000230750"/>
    </source>
</evidence>
<evidence type="ECO:0000313" key="2">
    <source>
        <dbReference type="EMBL" id="PIK40208.1"/>
    </source>
</evidence>
<keyword evidence="3" id="KW-1185">Reference proteome</keyword>
<proteinExistence type="predicted"/>
<dbReference type="Pfam" id="PF12070">
    <property type="entry name" value="SCAI"/>
    <property type="match status" value="1"/>
</dbReference>
<dbReference type="Proteomes" id="UP000230750">
    <property type="component" value="Unassembled WGS sequence"/>
</dbReference>
<name>A0A2G8JWU4_STIJA</name>
<dbReference type="InterPro" id="IPR022709">
    <property type="entry name" value="SCAI"/>
</dbReference>
<accession>A0A2G8JWU4</accession>
<evidence type="ECO:0008006" key="4">
    <source>
        <dbReference type="Google" id="ProtNLM"/>
    </source>
</evidence>
<dbReference type="AlphaFoldDB" id="A0A2G8JWU4"/>
<dbReference type="OrthoDB" id="525027at2759"/>
<dbReference type="STRING" id="307972.A0A2G8JWU4"/>
<gene>
    <name evidence="2" type="ORF">BSL78_22956</name>
</gene>